<sequence length="71" mass="7762">MGLQSGMRLEFEEVVQFAANLGGDSDTIGAIAGGLAGLDAGYDALPERYREIILIKEELTSLSEELYRLRK</sequence>
<evidence type="ECO:0000313" key="2">
    <source>
        <dbReference type="Proteomes" id="UP001519343"/>
    </source>
</evidence>
<dbReference type="InterPro" id="IPR005502">
    <property type="entry name" value="Ribosyl_crysJ1"/>
</dbReference>
<dbReference type="EMBL" id="JAGGKT010000018">
    <property type="protein sequence ID" value="MBP1934210.1"/>
    <property type="molecule type" value="Genomic_DNA"/>
</dbReference>
<proteinExistence type="predicted"/>
<comment type="caution">
    <text evidence="1">The sequence shown here is derived from an EMBL/GenBank/DDBJ whole genome shotgun (WGS) entry which is preliminary data.</text>
</comment>
<dbReference type="Gene3D" id="1.10.4080.10">
    <property type="entry name" value="ADP-ribosylation/Crystallin J1"/>
    <property type="match status" value="1"/>
</dbReference>
<reference evidence="1 2" key="1">
    <citation type="submission" date="2021-03" db="EMBL/GenBank/DDBJ databases">
        <title>Genomic Encyclopedia of Type Strains, Phase IV (KMG-IV): sequencing the most valuable type-strain genomes for metagenomic binning, comparative biology and taxonomic classification.</title>
        <authorList>
            <person name="Goeker M."/>
        </authorList>
    </citation>
    <scope>NUCLEOTIDE SEQUENCE [LARGE SCALE GENOMIC DNA]</scope>
    <source>
        <strain evidence="1 2">DSM 24738</strain>
    </source>
</reference>
<dbReference type="SUPFAM" id="SSF101478">
    <property type="entry name" value="ADP-ribosylglycohydrolase"/>
    <property type="match status" value="1"/>
</dbReference>
<dbReference type="PANTHER" id="PTHR16222:SF12">
    <property type="entry name" value="ADP-RIBOSYLGLYCOHYDROLASE-RELATED"/>
    <property type="match status" value="1"/>
</dbReference>
<keyword evidence="2" id="KW-1185">Reference proteome</keyword>
<dbReference type="InterPro" id="IPR050792">
    <property type="entry name" value="ADP-ribosylglycohydrolase"/>
</dbReference>
<gene>
    <name evidence="1" type="ORF">J2Z37_004229</name>
</gene>
<organism evidence="1 2">
    <name type="scientific">Ammoniphilus resinae</name>
    <dbReference type="NCBI Taxonomy" id="861532"/>
    <lineage>
        <taxon>Bacteria</taxon>
        <taxon>Bacillati</taxon>
        <taxon>Bacillota</taxon>
        <taxon>Bacilli</taxon>
        <taxon>Bacillales</taxon>
        <taxon>Paenibacillaceae</taxon>
        <taxon>Aneurinibacillus group</taxon>
        <taxon>Ammoniphilus</taxon>
    </lineage>
</organism>
<protein>
    <submittedName>
        <fullName evidence="1">ADP-ribosylglycohydrolase</fullName>
    </submittedName>
</protein>
<name>A0ABS4GWH3_9BACL</name>
<accession>A0ABS4GWH3</accession>
<dbReference type="RefSeq" id="WP_245204043.1">
    <property type="nucleotide sequence ID" value="NZ_JAGGKT010000018.1"/>
</dbReference>
<dbReference type="InterPro" id="IPR036705">
    <property type="entry name" value="Ribosyl_crysJ1_sf"/>
</dbReference>
<dbReference type="Proteomes" id="UP001519343">
    <property type="component" value="Unassembled WGS sequence"/>
</dbReference>
<dbReference type="Pfam" id="PF03747">
    <property type="entry name" value="ADP_ribosyl_GH"/>
    <property type="match status" value="1"/>
</dbReference>
<evidence type="ECO:0000313" key="1">
    <source>
        <dbReference type="EMBL" id="MBP1934210.1"/>
    </source>
</evidence>
<dbReference type="PANTHER" id="PTHR16222">
    <property type="entry name" value="ADP-RIBOSYLGLYCOHYDROLASE"/>
    <property type="match status" value="1"/>
</dbReference>